<reference evidence="2 3" key="1">
    <citation type="journal article" date="2021" name="Int. J. Syst. Evol. Microbiol.">
        <title>Halobaculum halophilum sp. nov. and Halobaculum salinum sp. nov., isolated from salt lake and saline soil.</title>
        <authorList>
            <person name="Cui H.L."/>
            <person name="Shi X.W."/>
            <person name="Yin X.M."/>
            <person name="Yang X.Y."/>
            <person name="Hou J."/>
            <person name="Zhu L."/>
        </authorList>
    </citation>
    <scope>NUCLEOTIDE SEQUENCE [LARGE SCALE GENOMIC DNA]</scope>
    <source>
        <strain evidence="2 3">NBRC 109044</strain>
    </source>
</reference>
<dbReference type="SUPFAM" id="SSF51182">
    <property type="entry name" value="RmlC-like cupins"/>
    <property type="match status" value="1"/>
</dbReference>
<dbReference type="AlphaFoldDB" id="A0A8T8WF80"/>
<organism evidence="2 3">
    <name type="scientific">Halobaculum magnesiiphilum</name>
    <dbReference type="NCBI Taxonomy" id="1017351"/>
    <lineage>
        <taxon>Archaea</taxon>
        <taxon>Methanobacteriati</taxon>
        <taxon>Methanobacteriota</taxon>
        <taxon>Stenosarchaea group</taxon>
        <taxon>Halobacteria</taxon>
        <taxon>Halobacteriales</taxon>
        <taxon>Haloferacaceae</taxon>
        <taxon>Halobaculum</taxon>
    </lineage>
</organism>
<dbReference type="Proteomes" id="UP000826254">
    <property type="component" value="Chromosome"/>
</dbReference>
<dbReference type="EMBL" id="CP081958">
    <property type="protein sequence ID" value="QZP38491.1"/>
    <property type="molecule type" value="Genomic_DNA"/>
</dbReference>
<name>A0A8T8WF80_9EURY</name>
<dbReference type="GeneID" id="67177465"/>
<dbReference type="Gene3D" id="2.60.120.10">
    <property type="entry name" value="Jelly Rolls"/>
    <property type="match status" value="1"/>
</dbReference>
<dbReference type="InterPro" id="IPR014710">
    <property type="entry name" value="RmlC-like_jellyroll"/>
</dbReference>
<protein>
    <submittedName>
        <fullName evidence="2">Cupin domain-containing protein</fullName>
    </submittedName>
</protein>
<gene>
    <name evidence="2" type="ORF">K6T50_04945</name>
</gene>
<dbReference type="RefSeq" id="WP_222608291.1">
    <property type="nucleotide sequence ID" value="NZ_CP081958.1"/>
</dbReference>
<evidence type="ECO:0000259" key="1">
    <source>
        <dbReference type="Pfam" id="PF07883"/>
    </source>
</evidence>
<evidence type="ECO:0000313" key="2">
    <source>
        <dbReference type="EMBL" id="QZP38491.1"/>
    </source>
</evidence>
<dbReference type="Pfam" id="PF07883">
    <property type="entry name" value="Cupin_2"/>
    <property type="match status" value="1"/>
</dbReference>
<accession>A0A8T8WF80</accession>
<evidence type="ECO:0000313" key="3">
    <source>
        <dbReference type="Proteomes" id="UP000826254"/>
    </source>
</evidence>
<proteinExistence type="predicted"/>
<dbReference type="InterPro" id="IPR013096">
    <property type="entry name" value="Cupin_2"/>
</dbReference>
<keyword evidence="3" id="KW-1185">Reference proteome</keyword>
<dbReference type="InterPro" id="IPR011051">
    <property type="entry name" value="RmlC_Cupin_sf"/>
</dbReference>
<feature type="domain" description="Cupin type-2" evidence="1">
    <location>
        <begin position="61"/>
        <end position="105"/>
    </location>
</feature>
<sequence length="206" mass="23173">MNRLENTAAQQLIPSQRADVMHLPTEISNPGTGERIVFDEDASNDERLVWNEWRPADREPPPAHYHPATEERFVVHEGHLVVQINGIDNRIDAGEEIVVPAGEPHVSYTEAESTYFRREVAPPGRWREALTARFGAAHAHGDHSGFSNLLQTVLLLREYPEVVVPARPPRSVQRVLFPVLAAVARVTGRTAHCPYPQENVPREEVH</sequence>
<dbReference type="KEGG" id="hmp:K6T50_04945"/>